<accession>A0A484MS67</accession>
<comment type="similarity">
    <text evidence="1 4">Belongs to the glycosyl hydrolase 3 family.</text>
</comment>
<dbReference type="Gene3D" id="3.20.20.300">
    <property type="entry name" value="Glycoside hydrolase, family 3, N-terminal domain"/>
    <property type="match status" value="1"/>
</dbReference>
<gene>
    <name evidence="8" type="ORF">CCAM_LOCUS33153</name>
</gene>
<dbReference type="InterPro" id="IPR036881">
    <property type="entry name" value="Glyco_hydro_3_C_sf"/>
</dbReference>
<dbReference type="SUPFAM" id="SSF51445">
    <property type="entry name" value="(Trans)glycosidases"/>
    <property type="match status" value="1"/>
</dbReference>
<dbReference type="InterPro" id="IPR036962">
    <property type="entry name" value="Glyco_hydro_3_N_sf"/>
</dbReference>
<keyword evidence="3 4" id="KW-0326">Glycosidase</keyword>
<keyword evidence="2 4" id="KW-0378">Hydrolase</keyword>
<dbReference type="FunFam" id="3.40.50.1700:FF:000002">
    <property type="entry name" value="Glycosyl hydrolase family protein"/>
    <property type="match status" value="1"/>
</dbReference>
<evidence type="ECO:0000256" key="5">
    <source>
        <dbReference type="SAM" id="MobiDB-lite"/>
    </source>
</evidence>
<dbReference type="GO" id="GO:0008422">
    <property type="term" value="F:beta-glucosidase activity"/>
    <property type="evidence" value="ECO:0007669"/>
    <property type="project" value="TreeGrafter"/>
</dbReference>
<evidence type="ECO:0000313" key="9">
    <source>
        <dbReference type="Proteomes" id="UP000595140"/>
    </source>
</evidence>
<feature type="region of interest" description="Disordered" evidence="5">
    <location>
        <begin position="27"/>
        <end position="46"/>
    </location>
</feature>
<dbReference type="EMBL" id="OOIL02004368">
    <property type="protein sequence ID" value="VFQ91377.1"/>
    <property type="molecule type" value="Genomic_DNA"/>
</dbReference>
<evidence type="ECO:0000259" key="6">
    <source>
        <dbReference type="Pfam" id="PF00933"/>
    </source>
</evidence>
<evidence type="ECO:0000256" key="1">
    <source>
        <dbReference type="ARBA" id="ARBA00005336"/>
    </source>
</evidence>
<dbReference type="InterPro" id="IPR017853">
    <property type="entry name" value="GH"/>
</dbReference>
<dbReference type="FunFam" id="3.20.20.300:FF:000003">
    <property type="entry name" value="Beta-D-glucan exohydrolase isoenzyme ExoI"/>
    <property type="match status" value="1"/>
</dbReference>
<reference evidence="8 9" key="1">
    <citation type="submission" date="2018-04" db="EMBL/GenBank/DDBJ databases">
        <authorList>
            <person name="Vogel A."/>
        </authorList>
    </citation>
    <scope>NUCLEOTIDE SEQUENCE [LARGE SCALE GENOMIC DNA]</scope>
</reference>
<dbReference type="PRINTS" id="PR00133">
    <property type="entry name" value="GLHYDRLASE3"/>
</dbReference>
<keyword evidence="9" id="KW-1185">Reference proteome</keyword>
<sequence length="638" mass="69711">MLLPLTLLPTFRLPLIRSYRRNSVPPASQIGATGRGRMTAGGLYKDPNAPVEERVKDLLSRMTLPEKIGQMTQIERAVATPSSVTGRFIGSLLSGGGSKPSENAASEEWAVMIDRFQKAAIETRLGIPILYGIDAVHGNNNVYGATIFPHNIGLGATRDEDLVRRIGEATALEVRASGAQFAFAPCVAVSRDPRWGRCYESYGESTELVRKLSSLVTGLQGQVPQGHVKGYPFVADRNKVVACAKHYVGDGGTEKGINEGNTLTSYDELMNDHLAPYLDCLSQGVCTVMASYSSWNDSKMHTDYHLLTEILKEKLGFKGFVISDWEALDRLSNPHGSNYRECILSSINAGIDMVMVPFRFELYLDELLSLAESGEIPMSRIDDAVERILRVKFVSGIFEHPYADRSLLHVVGCKEHREVAREAVRKSLVLLKNGKSHNKPFLPLDKNAKKILVAGTHADDLGYQCGGWTSSWTGSSGKITIGTTILDAIKEVVGDETEIVFEPNPLPETIAAQDFSFAIVAVGETPYVETGGDDPHLKIPLNGPEIVSIVADRIPTVMVLVSGRPMVIEPEVLDKVESLVAAWLPGCEGNGITDVLFGDFPFQGKLPMTWFRSVDQLPVHARTEPVDPLFPFGFGLTT</sequence>
<feature type="domain" description="Glycoside hydrolase family 3 N-terminal" evidence="6">
    <location>
        <begin position="63"/>
        <end position="391"/>
    </location>
</feature>
<dbReference type="InterPro" id="IPR019800">
    <property type="entry name" value="Glyco_hydro_3_AS"/>
</dbReference>
<dbReference type="InterPro" id="IPR051915">
    <property type="entry name" value="Cellulose_Degrad_GH3"/>
</dbReference>
<dbReference type="PROSITE" id="PS00775">
    <property type="entry name" value="GLYCOSYL_HYDROL_F3"/>
    <property type="match status" value="1"/>
</dbReference>
<dbReference type="Pfam" id="PF01915">
    <property type="entry name" value="Glyco_hydro_3_C"/>
    <property type="match status" value="1"/>
</dbReference>
<evidence type="ECO:0000256" key="2">
    <source>
        <dbReference type="ARBA" id="ARBA00022801"/>
    </source>
</evidence>
<feature type="domain" description="Glycoside hydrolase family 3 C-terminal" evidence="7">
    <location>
        <begin position="428"/>
        <end position="637"/>
    </location>
</feature>
<organism evidence="8 9">
    <name type="scientific">Cuscuta campestris</name>
    <dbReference type="NCBI Taxonomy" id="132261"/>
    <lineage>
        <taxon>Eukaryota</taxon>
        <taxon>Viridiplantae</taxon>
        <taxon>Streptophyta</taxon>
        <taxon>Embryophyta</taxon>
        <taxon>Tracheophyta</taxon>
        <taxon>Spermatophyta</taxon>
        <taxon>Magnoliopsida</taxon>
        <taxon>eudicotyledons</taxon>
        <taxon>Gunneridae</taxon>
        <taxon>Pentapetalae</taxon>
        <taxon>asterids</taxon>
        <taxon>lamiids</taxon>
        <taxon>Solanales</taxon>
        <taxon>Convolvulaceae</taxon>
        <taxon>Cuscuteae</taxon>
        <taxon>Cuscuta</taxon>
        <taxon>Cuscuta subgen. Grammica</taxon>
        <taxon>Cuscuta sect. Cleistogrammica</taxon>
    </lineage>
</organism>
<dbReference type="Pfam" id="PF00933">
    <property type="entry name" value="Glyco_hydro_3"/>
    <property type="match status" value="1"/>
</dbReference>
<feature type="compositionally biased region" description="Low complexity" evidence="5">
    <location>
        <begin position="31"/>
        <end position="42"/>
    </location>
</feature>
<dbReference type="InterPro" id="IPR001764">
    <property type="entry name" value="Glyco_hydro_3_N"/>
</dbReference>
<dbReference type="SUPFAM" id="SSF52279">
    <property type="entry name" value="Beta-D-glucan exohydrolase, C-terminal domain"/>
    <property type="match status" value="1"/>
</dbReference>
<dbReference type="PANTHER" id="PTHR30620:SF33">
    <property type="entry name" value="BETA-D-GLUCAN EXOHYDROLASE-LIKE PROTEIN-RELATED"/>
    <property type="match status" value="1"/>
</dbReference>
<evidence type="ECO:0000256" key="3">
    <source>
        <dbReference type="ARBA" id="ARBA00023295"/>
    </source>
</evidence>
<dbReference type="InterPro" id="IPR002772">
    <property type="entry name" value="Glyco_hydro_3_C"/>
</dbReference>
<protein>
    <submittedName>
        <fullName evidence="8">Uncharacterized protein</fullName>
    </submittedName>
</protein>
<name>A0A484MS67_9ASTE</name>
<evidence type="ECO:0000256" key="4">
    <source>
        <dbReference type="RuleBase" id="RU361161"/>
    </source>
</evidence>
<dbReference type="OrthoDB" id="416222at2759"/>
<dbReference type="Gene3D" id="3.40.50.1700">
    <property type="entry name" value="Glycoside hydrolase family 3 C-terminal domain"/>
    <property type="match status" value="1"/>
</dbReference>
<dbReference type="PANTHER" id="PTHR30620">
    <property type="entry name" value="PERIPLASMIC BETA-GLUCOSIDASE-RELATED"/>
    <property type="match status" value="1"/>
</dbReference>
<dbReference type="AlphaFoldDB" id="A0A484MS67"/>
<evidence type="ECO:0000259" key="7">
    <source>
        <dbReference type="Pfam" id="PF01915"/>
    </source>
</evidence>
<dbReference type="GO" id="GO:0009251">
    <property type="term" value="P:glucan catabolic process"/>
    <property type="evidence" value="ECO:0007669"/>
    <property type="project" value="TreeGrafter"/>
</dbReference>
<proteinExistence type="inferred from homology"/>
<evidence type="ECO:0000313" key="8">
    <source>
        <dbReference type="EMBL" id="VFQ91377.1"/>
    </source>
</evidence>
<dbReference type="Proteomes" id="UP000595140">
    <property type="component" value="Unassembled WGS sequence"/>
</dbReference>